<evidence type="ECO:0000313" key="6">
    <source>
        <dbReference type="EMBL" id="SLN32326.1"/>
    </source>
</evidence>
<organism evidence="6 7">
    <name type="scientific">Palleronia marisminoris</name>
    <dbReference type="NCBI Taxonomy" id="315423"/>
    <lineage>
        <taxon>Bacteria</taxon>
        <taxon>Pseudomonadati</taxon>
        <taxon>Pseudomonadota</taxon>
        <taxon>Alphaproteobacteria</taxon>
        <taxon>Rhodobacterales</taxon>
        <taxon>Roseobacteraceae</taxon>
        <taxon>Palleronia</taxon>
    </lineage>
</organism>
<dbReference type="Pfam" id="PF00440">
    <property type="entry name" value="TetR_N"/>
    <property type="match status" value="1"/>
</dbReference>
<dbReference type="PROSITE" id="PS50977">
    <property type="entry name" value="HTH_TETR_2"/>
    <property type="match status" value="1"/>
</dbReference>
<dbReference type="InterPro" id="IPR001647">
    <property type="entry name" value="HTH_TetR"/>
</dbReference>
<reference evidence="6 7" key="1">
    <citation type="submission" date="2017-03" db="EMBL/GenBank/DDBJ databases">
        <authorList>
            <person name="Afonso C.L."/>
            <person name="Miller P.J."/>
            <person name="Scott M.A."/>
            <person name="Spackman E."/>
            <person name="Goraichik I."/>
            <person name="Dimitrov K.M."/>
            <person name="Suarez D.L."/>
            <person name="Swayne D.E."/>
        </authorList>
    </citation>
    <scope>NUCLEOTIDE SEQUENCE [LARGE SCALE GENOMIC DNA]</scope>
    <source>
        <strain evidence="6 7">CECT 7066</strain>
    </source>
</reference>
<evidence type="ECO:0000313" key="7">
    <source>
        <dbReference type="Proteomes" id="UP000193870"/>
    </source>
</evidence>
<accession>A0A1Y5S539</accession>
<keyword evidence="7" id="KW-1185">Reference proteome</keyword>
<keyword evidence="3" id="KW-0804">Transcription</keyword>
<dbReference type="PANTHER" id="PTHR47506:SF1">
    <property type="entry name" value="HTH-TYPE TRANSCRIPTIONAL REGULATOR YJDC"/>
    <property type="match status" value="1"/>
</dbReference>
<dbReference type="Gene3D" id="1.10.357.10">
    <property type="entry name" value="Tetracycline Repressor, domain 2"/>
    <property type="match status" value="1"/>
</dbReference>
<dbReference type="AlphaFoldDB" id="A0A1Y5S539"/>
<evidence type="ECO:0000256" key="1">
    <source>
        <dbReference type="ARBA" id="ARBA00023015"/>
    </source>
</evidence>
<gene>
    <name evidence="6" type="primary">tetC</name>
    <name evidence="6" type="ORF">PAM7066_01323</name>
</gene>
<evidence type="ECO:0000256" key="3">
    <source>
        <dbReference type="ARBA" id="ARBA00023163"/>
    </source>
</evidence>
<dbReference type="GO" id="GO:0003677">
    <property type="term" value="F:DNA binding"/>
    <property type="evidence" value="ECO:0007669"/>
    <property type="project" value="UniProtKB-UniRule"/>
</dbReference>
<dbReference type="PANTHER" id="PTHR47506">
    <property type="entry name" value="TRANSCRIPTIONAL REGULATORY PROTEIN"/>
    <property type="match status" value="1"/>
</dbReference>
<evidence type="ECO:0000259" key="5">
    <source>
        <dbReference type="PROSITE" id="PS50977"/>
    </source>
</evidence>
<feature type="domain" description="HTH tetR-type" evidence="5">
    <location>
        <begin position="1"/>
        <end position="54"/>
    </location>
</feature>
<evidence type="ECO:0000256" key="2">
    <source>
        <dbReference type="ARBA" id="ARBA00023125"/>
    </source>
</evidence>
<protein>
    <submittedName>
        <fullName evidence="6">Transposon Tn10 TetC protein</fullName>
    </submittedName>
</protein>
<feature type="DNA-binding region" description="H-T-H motif" evidence="4">
    <location>
        <begin position="17"/>
        <end position="36"/>
    </location>
</feature>
<dbReference type="EMBL" id="FWFV01000003">
    <property type="protein sequence ID" value="SLN32326.1"/>
    <property type="molecule type" value="Genomic_DNA"/>
</dbReference>
<sequence>MDAARALFVAKGYADTGTPEIVAAAGVTRGALYHHFADKADLFRAVCAREAEVVGKVIDDATRDLDDPAQAIRVGSVAYFDAMSVPGRSRLLLLDVPAVLGRDEATGLTLGEGRAQLREGLADALPDAGGGELEAMTDILSAAFDRTALAIAEGADRRTYIDAMLGIVERATAR</sequence>
<dbReference type="STRING" id="315423.SAMN04488020_10343"/>
<proteinExistence type="predicted"/>
<dbReference type="InterPro" id="IPR009057">
    <property type="entry name" value="Homeodomain-like_sf"/>
</dbReference>
<evidence type="ECO:0000256" key="4">
    <source>
        <dbReference type="PROSITE-ProRule" id="PRU00335"/>
    </source>
</evidence>
<name>A0A1Y5S539_9RHOB</name>
<keyword evidence="1" id="KW-0805">Transcription regulation</keyword>
<keyword evidence="2 4" id="KW-0238">DNA-binding</keyword>
<dbReference type="SUPFAM" id="SSF46689">
    <property type="entry name" value="Homeodomain-like"/>
    <property type="match status" value="1"/>
</dbReference>
<dbReference type="Proteomes" id="UP000193870">
    <property type="component" value="Unassembled WGS sequence"/>
</dbReference>